<proteinExistence type="predicted"/>
<dbReference type="Gramene" id="PUZ49680">
    <property type="protein sequence ID" value="PUZ49680"/>
    <property type="gene ID" value="GQ55_7G344700"/>
</dbReference>
<reference evidence="2 3" key="1">
    <citation type="submission" date="2018-04" db="EMBL/GenBank/DDBJ databases">
        <title>WGS assembly of Panicum hallii var. hallii HAL2.</title>
        <authorList>
            <person name="Lovell J."/>
            <person name="Jenkins J."/>
            <person name="Lowry D."/>
            <person name="Mamidi S."/>
            <person name="Sreedasyam A."/>
            <person name="Weng X."/>
            <person name="Barry K."/>
            <person name="Bonette J."/>
            <person name="Campitelli B."/>
            <person name="Daum C."/>
            <person name="Gordon S."/>
            <person name="Gould B."/>
            <person name="Lipzen A."/>
            <person name="MacQueen A."/>
            <person name="Palacio-Mejia J."/>
            <person name="Plott C."/>
            <person name="Shakirov E."/>
            <person name="Shu S."/>
            <person name="Yoshinaga Y."/>
            <person name="Zane M."/>
            <person name="Rokhsar D."/>
            <person name="Grimwood J."/>
            <person name="Schmutz J."/>
            <person name="Juenger T."/>
        </authorList>
    </citation>
    <scope>NUCLEOTIDE SEQUENCE [LARGE SCALE GENOMIC DNA]</scope>
    <source>
        <strain evidence="3">cv. HAL2</strain>
    </source>
</reference>
<dbReference type="Pfam" id="PF13961">
    <property type="entry name" value="DUF4219"/>
    <property type="match status" value="1"/>
</dbReference>
<protein>
    <recommendedName>
        <fullName evidence="1">DUF4219 domain-containing protein</fullName>
    </recommendedName>
</protein>
<feature type="domain" description="DUF4219" evidence="1">
    <location>
        <begin position="282"/>
        <end position="308"/>
    </location>
</feature>
<dbReference type="OrthoDB" id="786283at2759"/>
<dbReference type="AlphaFoldDB" id="A0A2T7D2A3"/>
<gene>
    <name evidence="2" type="ORF">GQ55_7G344700</name>
</gene>
<accession>A0A2T7D2A3</accession>
<evidence type="ECO:0000313" key="3">
    <source>
        <dbReference type="Proteomes" id="UP000244336"/>
    </source>
</evidence>
<evidence type="ECO:0000313" key="2">
    <source>
        <dbReference type="EMBL" id="PUZ49680.1"/>
    </source>
</evidence>
<sequence>MLRECSFQALSSLVSDHCPLPSVGNTIAKKYCRFRFEVFWPRVRGYHEVVQQAWEREVTPINPFLRLHIKLQQTGAKLRQWSRSNIGNVRLLLCAAKQLIGILDVVHEFRQLSTLEVQLKRESKHVFWGLSAVEKSRAKQQSRLTEIKAADAQSKLFFLQINGRKRKNYIRQLQTDSGQVHTHADKEQHIFEHFSNHFGPPGARPFTLDWERLGLPRHDLSVLEEEFTEEEVRAVVMEIASDKAPGPDGYIGAFYEAKTHRGGRIREVRVIKEVSNTSFPLLTKVNYEEWSLVKKVKLQARGLWEAVEEEMSTTKRTVWHLKRCSALCHQRCSGL</sequence>
<evidence type="ECO:0000259" key="1">
    <source>
        <dbReference type="Pfam" id="PF13961"/>
    </source>
</evidence>
<name>A0A2T7D2A3_9POAL</name>
<dbReference type="EMBL" id="CM009755">
    <property type="protein sequence ID" value="PUZ49680.1"/>
    <property type="molecule type" value="Genomic_DNA"/>
</dbReference>
<dbReference type="InterPro" id="IPR025314">
    <property type="entry name" value="DUF4219"/>
</dbReference>
<dbReference type="Proteomes" id="UP000244336">
    <property type="component" value="Chromosome 7"/>
</dbReference>
<organism evidence="2 3">
    <name type="scientific">Panicum hallii var. hallii</name>
    <dbReference type="NCBI Taxonomy" id="1504633"/>
    <lineage>
        <taxon>Eukaryota</taxon>
        <taxon>Viridiplantae</taxon>
        <taxon>Streptophyta</taxon>
        <taxon>Embryophyta</taxon>
        <taxon>Tracheophyta</taxon>
        <taxon>Spermatophyta</taxon>
        <taxon>Magnoliopsida</taxon>
        <taxon>Liliopsida</taxon>
        <taxon>Poales</taxon>
        <taxon>Poaceae</taxon>
        <taxon>PACMAD clade</taxon>
        <taxon>Panicoideae</taxon>
        <taxon>Panicodae</taxon>
        <taxon>Paniceae</taxon>
        <taxon>Panicinae</taxon>
        <taxon>Panicum</taxon>
        <taxon>Panicum sect. Panicum</taxon>
    </lineage>
</organism>
<dbReference type="STRING" id="1504633.A0A2T7D2A3"/>
<keyword evidence="3" id="KW-1185">Reference proteome</keyword>